<dbReference type="CDD" id="cd12843">
    <property type="entry name" value="Bvu_2165_C_like"/>
    <property type="match status" value="1"/>
</dbReference>
<dbReference type="CDD" id="cd13833">
    <property type="entry name" value="HU_IHF_like"/>
    <property type="match status" value="1"/>
</dbReference>
<dbReference type="EMBL" id="CP003787">
    <property type="protein sequence ID" value="AFR36725.1"/>
    <property type="molecule type" value="Genomic_DNA"/>
</dbReference>
<protein>
    <submittedName>
        <fullName evidence="3">Uncharacterized protein</fullName>
    </submittedName>
</protein>
<dbReference type="AlphaFoldDB" id="J9R190"/>
<dbReference type="Gene3D" id="2.70.50.70">
    <property type="match status" value="1"/>
</dbReference>
<evidence type="ECO:0000313" key="4">
    <source>
        <dbReference type="Proteomes" id="UP000006276"/>
    </source>
</evidence>
<dbReference type="Pfam" id="PF14848">
    <property type="entry name" value="HU-DNA_bdg"/>
    <property type="match status" value="1"/>
</dbReference>
<evidence type="ECO:0000259" key="2">
    <source>
        <dbReference type="Pfam" id="PF14848"/>
    </source>
</evidence>
<reference evidence="3 4" key="1">
    <citation type="submission" date="2012-09" db="EMBL/GenBank/DDBJ databases">
        <title>Riemerella anatipestifer vaccine strains.</title>
        <authorList>
            <person name="Chun C.A."/>
            <person name="Shu W.M."/>
            <person name="Kang Z.D."/>
            <person name="Jia W.X."/>
        </authorList>
    </citation>
    <scope>NUCLEOTIDE SEQUENCE [LARGE SCALE GENOMIC DNA]</scope>
    <source>
        <strain evidence="3 4">RA-CH-1</strain>
    </source>
</reference>
<organism evidence="3 4">
    <name type="scientific">Riemerella anatipestifer RA-CH-1</name>
    <dbReference type="NCBI Taxonomy" id="1228997"/>
    <lineage>
        <taxon>Bacteria</taxon>
        <taxon>Pseudomonadati</taxon>
        <taxon>Bacteroidota</taxon>
        <taxon>Flavobacteriia</taxon>
        <taxon>Flavobacteriales</taxon>
        <taxon>Weeksellaceae</taxon>
        <taxon>Riemerella</taxon>
    </lineage>
</organism>
<dbReference type="KEGG" id="rag:B739_2143"/>
<name>J9R190_RIEAN</name>
<feature type="domain" description="Bvu-2165-like IHF-HU-like DNA-binding" evidence="2">
    <location>
        <begin position="27"/>
        <end position="146"/>
    </location>
</feature>
<evidence type="ECO:0000259" key="1">
    <source>
        <dbReference type="Pfam" id="PF14734"/>
    </source>
</evidence>
<dbReference type="PATRIC" id="fig|1228997.3.peg.2143"/>
<feature type="domain" description="DUF4469" evidence="1">
    <location>
        <begin position="154"/>
        <end position="251"/>
    </location>
</feature>
<dbReference type="HOGENOM" id="CLU_092785_1_0_10"/>
<evidence type="ECO:0000313" key="3">
    <source>
        <dbReference type="EMBL" id="AFR36725.1"/>
    </source>
</evidence>
<sequence length="262" mass="28872">MIVSQWGSLYFKSEQSNTKNLYIMNTLKAWLRPNLLTKDDPNDFVAVPLLGGSLGITEIIDALKKEGMEIKTETAVDIITRFNRKASELVLNGYSVNTGLVYMRPAVRGVFYDKTWDKEKHSVYVNVNQGLDLRKAVANTKVEILGEQSSPMSVFSITDKATGKADGTLTKGKNAEIKGTYIKIDGDNPKNGIVFKNLDTQNEVKLTKDDIVLNEPSRLLILVPTDLEAGNYELSITTQYAKGGINTKEPRVGVLSSPVVIG</sequence>
<gene>
    <name evidence="3" type="ORF">B739_2143</name>
</gene>
<accession>J9R190</accession>
<dbReference type="Proteomes" id="UP000006276">
    <property type="component" value="Chromosome"/>
</dbReference>
<dbReference type="Pfam" id="PF14734">
    <property type="entry name" value="DUF4469"/>
    <property type="match status" value="1"/>
</dbReference>
<keyword evidence="4" id="KW-1185">Reference proteome</keyword>
<dbReference type="InterPro" id="IPR049893">
    <property type="entry name" value="Bvu_2165-like_IHF-HU-DNA_bdg"/>
</dbReference>
<proteinExistence type="predicted"/>
<dbReference type="InterPro" id="IPR027824">
    <property type="entry name" value="DUF4469"/>
</dbReference>